<evidence type="ECO:0000256" key="3">
    <source>
        <dbReference type="ARBA" id="ARBA00022679"/>
    </source>
</evidence>
<dbReference type="Pfam" id="PF00588">
    <property type="entry name" value="SpoU_methylase"/>
    <property type="match status" value="1"/>
</dbReference>
<dbReference type="GO" id="GO:0005737">
    <property type="term" value="C:cytoplasm"/>
    <property type="evidence" value="ECO:0007669"/>
    <property type="project" value="UniProtKB-ARBA"/>
</dbReference>
<proteinExistence type="inferred from homology"/>
<dbReference type="GO" id="GO:0032259">
    <property type="term" value="P:methylation"/>
    <property type="evidence" value="ECO:0007669"/>
    <property type="project" value="UniProtKB-KW"/>
</dbReference>
<accession>A0A9W5X427</accession>
<dbReference type="AlphaFoldDB" id="A0A9W5X427"/>
<dbReference type="GO" id="GO:0006396">
    <property type="term" value="P:RNA processing"/>
    <property type="evidence" value="ECO:0007669"/>
    <property type="project" value="InterPro"/>
</dbReference>
<keyword evidence="3" id="KW-0808">Transferase</keyword>
<comment type="similarity">
    <text evidence="1">Belongs to the class IV-like SAM-binding methyltransferase superfamily. RNA methyltransferase TrmH family.</text>
</comment>
<dbReference type="GO" id="GO:0003723">
    <property type="term" value="F:RNA binding"/>
    <property type="evidence" value="ECO:0007669"/>
    <property type="project" value="InterPro"/>
</dbReference>
<dbReference type="Gene3D" id="3.40.1280.10">
    <property type="match status" value="1"/>
</dbReference>
<evidence type="ECO:0000256" key="1">
    <source>
        <dbReference type="ARBA" id="ARBA00007228"/>
    </source>
</evidence>
<dbReference type="InterPro" id="IPR029064">
    <property type="entry name" value="Ribosomal_eL30-like_sf"/>
</dbReference>
<dbReference type="Pfam" id="PF22435">
    <property type="entry name" value="MRM3-like_sub_bind"/>
    <property type="match status" value="1"/>
</dbReference>
<protein>
    <submittedName>
        <fullName evidence="5">tRNA/rRNA methyltransferase YsgA</fullName>
    </submittedName>
</protein>
<evidence type="ECO:0000313" key="6">
    <source>
        <dbReference type="Proteomes" id="UP000621492"/>
    </source>
</evidence>
<comment type="caution">
    <text evidence="5">The sequence shown here is derived from an EMBL/GenBank/DDBJ whole genome shotgun (WGS) entry which is preliminary data.</text>
</comment>
<keyword evidence="2 5" id="KW-0489">Methyltransferase</keyword>
<evidence type="ECO:0000313" key="5">
    <source>
        <dbReference type="EMBL" id="GGB27861.1"/>
    </source>
</evidence>
<dbReference type="CDD" id="cd18095">
    <property type="entry name" value="SpoU-like_rRNA-MTase"/>
    <property type="match status" value="1"/>
</dbReference>
<organism evidence="5 6">
    <name type="scientific">Lentibacillus populi</name>
    <dbReference type="NCBI Taxonomy" id="1827502"/>
    <lineage>
        <taxon>Bacteria</taxon>
        <taxon>Bacillati</taxon>
        <taxon>Bacillota</taxon>
        <taxon>Bacilli</taxon>
        <taxon>Bacillales</taxon>
        <taxon>Bacillaceae</taxon>
        <taxon>Lentibacillus</taxon>
    </lineage>
</organism>
<feature type="domain" description="RNA 2-O ribose methyltransferase substrate binding" evidence="4">
    <location>
        <begin position="29"/>
        <end position="96"/>
    </location>
</feature>
<dbReference type="PANTHER" id="PTHR43191:SF2">
    <property type="entry name" value="RRNA METHYLTRANSFERASE 3, MITOCHONDRIAL"/>
    <property type="match status" value="1"/>
</dbReference>
<dbReference type="InterPro" id="IPR001537">
    <property type="entry name" value="SpoU_MeTrfase"/>
</dbReference>
<dbReference type="GO" id="GO:0008173">
    <property type="term" value="F:RNA methyltransferase activity"/>
    <property type="evidence" value="ECO:0007669"/>
    <property type="project" value="InterPro"/>
</dbReference>
<dbReference type="InterPro" id="IPR053888">
    <property type="entry name" value="MRM3-like_sub_bind"/>
</dbReference>
<sequence>MITSIQNDKAKQWHKLKKKKERVRSKTFLIEGFHLIEEAHASNWKIEEFILLEGTDAPGFSTDYPVFIVSPSVFNHISETKTPQGIAAVVRMKASVWESFEKVLLVDAVQDPGNLGTMIRTADAAGFDAVILGENTVDMYNNKVVRSTQGSLFHIPVFQESLLAKIPVLKDEGFTVWASALMNSVPFTAITPDRKVALIIGNEGAGITEEIIHLADHCVKIPIYGKAESLNASVAAGILMYYIKAKA</sequence>
<dbReference type="PANTHER" id="PTHR43191">
    <property type="entry name" value="RRNA METHYLTRANSFERASE 3"/>
    <property type="match status" value="1"/>
</dbReference>
<dbReference type="RefSeq" id="WP_102415049.1">
    <property type="nucleotide sequence ID" value="NZ_BMJD01000001.1"/>
</dbReference>
<dbReference type="SUPFAM" id="SSF55315">
    <property type="entry name" value="L30e-like"/>
    <property type="match status" value="1"/>
</dbReference>
<dbReference type="SMART" id="SM00967">
    <property type="entry name" value="SpoU_sub_bind"/>
    <property type="match status" value="1"/>
</dbReference>
<dbReference type="InterPro" id="IPR029026">
    <property type="entry name" value="tRNA_m1G_MTases_N"/>
</dbReference>
<dbReference type="SUPFAM" id="SSF75217">
    <property type="entry name" value="alpha/beta knot"/>
    <property type="match status" value="1"/>
</dbReference>
<dbReference type="InterPro" id="IPR013123">
    <property type="entry name" value="SpoU_subst-bd"/>
</dbReference>
<dbReference type="InterPro" id="IPR029028">
    <property type="entry name" value="Alpha/beta_knot_MTases"/>
</dbReference>
<reference evidence="5" key="1">
    <citation type="journal article" date="2014" name="Int. J. Syst. Evol. Microbiol.">
        <title>Complete genome sequence of Corynebacterium casei LMG S-19264T (=DSM 44701T), isolated from a smear-ripened cheese.</title>
        <authorList>
            <consortium name="US DOE Joint Genome Institute (JGI-PGF)"/>
            <person name="Walter F."/>
            <person name="Albersmeier A."/>
            <person name="Kalinowski J."/>
            <person name="Ruckert C."/>
        </authorList>
    </citation>
    <scope>NUCLEOTIDE SEQUENCE</scope>
    <source>
        <strain evidence="5">CGMCC 1.15454</strain>
    </source>
</reference>
<evidence type="ECO:0000256" key="2">
    <source>
        <dbReference type="ARBA" id="ARBA00022603"/>
    </source>
</evidence>
<dbReference type="EMBL" id="BMJD01000001">
    <property type="protein sequence ID" value="GGB27861.1"/>
    <property type="molecule type" value="Genomic_DNA"/>
</dbReference>
<keyword evidence="6" id="KW-1185">Reference proteome</keyword>
<gene>
    <name evidence="5" type="primary">ysgA</name>
    <name evidence="5" type="ORF">GCM10011409_01460</name>
</gene>
<dbReference type="Proteomes" id="UP000621492">
    <property type="component" value="Unassembled WGS sequence"/>
</dbReference>
<dbReference type="Gene3D" id="3.30.1330.30">
    <property type="match status" value="1"/>
</dbReference>
<evidence type="ECO:0000259" key="4">
    <source>
        <dbReference type="SMART" id="SM00967"/>
    </source>
</evidence>
<name>A0A9W5X427_9BACI</name>
<reference evidence="5" key="2">
    <citation type="submission" date="2020-09" db="EMBL/GenBank/DDBJ databases">
        <authorList>
            <person name="Sun Q."/>
            <person name="Zhou Y."/>
        </authorList>
    </citation>
    <scope>NUCLEOTIDE SEQUENCE</scope>
    <source>
        <strain evidence="5">CGMCC 1.15454</strain>
    </source>
</reference>
<dbReference type="InterPro" id="IPR051259">
    <property type="entry name" value="rRNA_Methyltransferase"/>
</dbReference>